<dbReference type="PROSITE" id="PS51257">
    <property type="entry name" value="PROKAR_LIPOPROTEIN"/>
    <property type="match status" value="1"/>
</dbReference>
<gene>
    <name evidence="1" type="ORF">BZL30_7052</name>
</gene>
<name>A0A1V3WQ95_MYCKA</name>
<comment type="caution">
    <text evidence="1">The sequence shown here is derived from an EMBL/GenBank/DDBJ whole genome shotgun (WGS) entry which is preliminary data.</text>
</comment>
<organism evidence="1 2">
    <name type="scientific">Mycobacterium kansasii</name>
    <dbReference type="NCBI Taxonomy" id="1768"/>
    <lineage>
        <taxon>Bacteria</taxon>
        <taxon>Bacillati</taxon>
        <taxon>Actinomycetota</taxon>
        <taxon>Actinomycetes</taxon>
        <taxon>Mycobacteriales</taxon>
        <taxon>Mycobacteriaceae</taxon>
        <taxon>Mycobacterium</taxon>
    </lineage>
</organism>
<evidence type="ECO:0000313" key="2">
    <source>
        <dbReference type="Proteomes" id="UP000189229"/>
    </source>
</evidence>
<protein>
    <submittedName>
        <fullName evidence="1">Uncharacterized protein</fullName>
    </submittedName>
</protein>
<dbReference type="EMBL" id="MVBM01000007">
    <property type="protein sequence ID" value="OOK69130.1"/>
    <property type="molecule type" value="Genomic_DNA"/>
</dbReference>
<accession>A0A1V3WQ95</accession>
<reference evidence="1 2" key="1">
    <citation type="submission" date="2017-02" db="EMBL/GenBank/DDBJ databases">
        <title>Complete genome sequences of Mycobacterium kansasii strains isolated from rhesus macaques.</title>
        <authorList>
            <person name="Panda A."/>
            <person name="Nagaraj S."/>
            <person name="Zhao X."/>
            <person name="Tettelin H."/>
            <person name="Detolla L.J."/>
        </authorList>
    </citation>
    <scope>NUCLEOTIDE SEQUENCE [LARGE SCALE GENOMIC DNA]</scope>
    <source>
        <strain evidence="1 2">11-3813</strain>
    </source>
</reference>
<dbReference type="AlphaFoldDB" id="A0A1V3WQ95"/>
<sequence length="54" mass="5711">MHLFPKRTTCAGFASGSSSTACRASCQLVRGVWVSGSMKVHRVGFHTGSLPESV</sequence>
<evidence type="ECO:0000313" key="1">
    <source>
        <dbReference type="EMBL" id="OOK69130.1"/>
    </source>
</evidence>
<proteinExistence type="predicted"/>
<dbReference type="Proteomes" id="UP000189229">
    <property type="component" value="Unassembled WGS sequence"/>
</dbReference>